<evidence type="ECO:0000256" key="2">
    <source>
        <dbReference type="ARBA" id="ARBA00008814"/>
    </source>
</evidence>
<dbReference type="Gene3D" id="3.40.50.1980">
    <property type="entry name" value="Nitrogenase molybdenum iron protein domain"/>
    <property type="match status" value="2"/>
</dbReference>
<evidence type="ECO:0000313" key="9">
    <source>
        <dbReference type="Proteomes" id="UP000289856"/>
    </source>
</evidence>
<feature type="domain" description="Fe/B12 periplasmic-binding" evidence="7">
    <location>
        <begin position="73"/>
        <end position="335"/>
    </location>
</feature>
<dbReference type="PROSITE" id="PS50983">
    <property type="entry name" value="FE_B12_PBP"/>
    <property type="match status" value="1"/>
</dbReference>
<comment type="subcellular location">
    <subcellularLocation>
        <location evidence="1">Cell envelope</location>
    </subcellularLocation>
</comment>
<dbReference type="Pfam" id="PF01497">
    <property type="entry name" value="Peripla_BP_2"/>
    <property type="match status" value="1"/>
</dbReference>
<protein>
    <submittedName>
        <fullName evidence="8">ABC transporter substrate-binding protein</fullName>
    </submittedName>
</protein>
<dbReference type="SUPFAM" id="SSF53807">
    <property type="entry name" value="Helical backbone' metal receptor"/>
    <property type="match status" value="1"/>
</dbReference>
<proteinExistence type="inferred from homology"/>
<keyword evidence="9" id="KW-1185">Reference proteome</keyword>
<feature type="chain" id="PRO_5038334894" evidence="6">
    <location>
        <begin position="21"/>
        <end position="336"/>
    </location>
</feature>
<dbReference type="InterPro" id="IPR002491">
    <property type="entry name" value="ABC_transptr_periplasmic_BD"/>
</dbReference>
<dbReference type="OrthoDB" id="2241086at2"/>
<dbReference type="PANTHER" id="PTHR30532">
    <property type="entry name" value="IRON III DICITRATE-BINDING PERIPLASMIC PROTEIN"/>
    <property type="match status" value="1"/>
</dbReference>
<feature type="signal peptide" evidence="6">
    <location>
        <begin position="1"/>
        <end position="20"/>
    </location>
</feature>
<dbReference type="PROSITE" id="PS51257">
    <property type="entry name" value="PROKAR_LIPOPROTEIN"/>
    <property type="match status" value="1"/>
</dbReference>
<dbReference type="InterPro" id="IPR051313">
    <property type="entry name" value="Bact_iron-sidero_bind"/>
</dbReference>
<feature type="compositionally biased region" description="Basic and acidic residues" evidence="5">
    <location>
        <begin position="37"/>
        <end position="46"/>
    </location>
</feature>
<comment type="similarity">
    <text evidence="2">Belongs to the bacterial solute-binding protein 8 family.</text>
</comment>
<reference evidence="8 9" key="1">
    <citation type="submission" date="2019-01" db="EMBL/GenBank/DDBJ databases">
        <title>Complete genome sequence of Cohnella hallensis HS21 isolated from Korean fir (Abies koreana) rhizospheric soil.</title>
        <authorList>
            <person name="Jiang L."/>
            <person name="Kang S.W."/>
            <person name="Kim S."/>
            <person name="Jung J."/>
            <person name="Kim C.Y."/>
            <person name="Kim D.H."/>
            <person name="Kim S.W."/>
            <person name="Lee J."/>
        </authorList>
    </citation>
    <scope>NUCLEOTIDE SEQUENCE [LARGE SCALE GENOMIC DNA]</scope>
    <source>
        <strain evidence="8 9">HS21</strain>
    </source>
</reference>
<dbReference type="PANTHER" id="PTHR30532:SF26">
    <property type="entry name" value="IRON(3+)-HYDROXAMATE-BINDING PROTEIN FHUD"/>
    <property type="match status" value="1"/>
</dbReference>
<dbReference type="RefSeq" id="WP_157994106.1">
    <property type="nucleotide sequence ID" value="NZ_AP019400.1"/>
</dbReference>
<feature type="region of interest" description="Disordered" evidence="5">
    <location>
        <begin position="25"/>
        <end position="52"/>
    </location>
</feature>
<keyword evidence="4 6" id="KW-0732">Signal</keyword>
<evidence type="ECO:0000259" key="7">
    <source>
        <dbReference type="PROSITE" id="PS50983"/>
    </source>
</evidence>
<feature type="compositionally biased region" description="Polar residues" evidence="5">
    <location>
        <begin position="26"/>
        <end position="36"/>
    </location>
</feature>
<dbReference type="GO" id="GO:1901678">
    <property type="term" value="P:iron coordination entity transport"/>
    <property type="evidence" value="ECO:0007669"/>
    <property type="project" value="UniProtKB-ARBA"/>
</dbReference>
<evidence type="ECO:0000256" key="4">
    <source>
        <dbReference type="ARBA" id="ARBA00022729"/>
    </source>
</evidence>
<dbReference type="Proteomes" id="UP000289856">
    <property type="component" value="Chromosome"/>
</dbReference>
<dbReference type="EMBL" id="AP019400">
    <property type="protein sequence ID" value="BBI35234.1"/>
    <property type="molecule type" value="Genomic_DNA"/>
</dbReference>
<keyword evidence="3" id="KW-0813">Transport</keyword>
<dbReference type="AlphaFoldDB" id="A0A3T1DB18"/>
<dbReference type="KEGG" id="cohn:KCTCHS21_46330"/>
<evidence type="ECO:0000256" key="6">
    <source>
        <dbReference type="SAM" id="SignalP"/>
    </source>
</evidence>
<accession>A0A3T1DB18</accession>
<dbReference type="GO" id="GO:0030288">
    <property type="term" value="C:outer membrane-bounded periplasmic space"/>
    <property type="evidence" value="ECO:0007669"/>
    <property type="project" value="TreeGrafter"/>
</dbReference>
<name>A0A3T1DB18_9BACL</name>
<sequence length="336" mass="37790">MFRRALLLCCITILMFAVLSACGSKTAETPTTPQNESKVEQGKEQADQADTGAEAVKKYTDIKGEKEIPTHPQRVVTDQYLMQMLSLGSVPIGAVTYQLEDKISMETGLIGNVQDIGSPVNLEAVVALNPDLIITANEDLYEQYSKIATTVLLPWTAFNAFEQVEQVGILLGKEKEAEEWLEKFRAKEAEYKQAAAALMSPDETVSIFAIMGKNDLRVYGQRNIGYVFYRSLGIKAPAEVQKLYEGKEDEFVYADASQEMLPEFAGDNILLMVRNGDEDSQTLYKDLLESGLWKNIPVVKNKKVYMLDEDYWFIYNSLALNYQLEKSVDIVKELKK</sequence>
<evidence type="ECO:0000256" key="5">
    <source>
        <dbReference type="SAM" id="MobiDB-lite"/>
    </source>
</evidence>
<evidence type="ECO:0000313" key="8">
    <source>
        <dbReference type="EMBL" id="BBI35234.1"/>
    </source>
</evidence>
<evidence type="ECO:0000256" key="3">
    <source>
        <dbReference type="ARBA" id="ARBA00022448"/>
    </source>
</evidence>
<organism evidence="8 9">
    <name type="scientific">Cohnella abietis</name>
    <dbReference type="NCBI Taxonomy" id="2507935"/>
    <lineage>
        <taxon>Bacteria</taxon>
        <taxon>Bacillati</taxon>
        <taxon>Bacillota</taxon>
        <taxon>Bacilli</taxon>
        <taxon>Bacillales</taxon>
        <taxon>Paenibacillaceae</taxon>
        <taxon>Cohnella</taxon>
    </lineage>
</organism>
<gene>
    <name evidence="8" type="ORF">KCTCHS21_46330</name>
</gene>
<evidence type="ECO:0000256" key="1">
    <source>
        <dbReference type="ARBA" id="ARBA00004196"/>
    </source>
</evidence>